<dbReference type="Proteomes" id="UP001257948">
    <property type="component" value="Unassembled WGS sequence"/>
</dbReference>
<evidence type="ECO:0000313" key="3">
    <source>
        <dbReference type="Proteomes" id="UP001257948"/>
    </source>
</evidence>
<feature type="region of interest" description="Disordered" evidence="1">
    <location>
        <begin position="139"/>
        <end position="172"/>
    </location>
</feature>
<reference evidence="3" key="1">
    <citation type="submission" date="2023-07" db="EMBL/GenBank/DDBJ databases">
        <title>Draft genome sequence of the endophytic actinobacterium Streptomyces justiciae WPN32, a potential antibiotic producer.</title>
        <authorList>
            <person name="Yasawong M."/>
            <person name="Pana W."/>
            <person name="Ganta P."/>
            <person name="Santapan N."/>
            <person name="Songngamsuk T."/>
            <person name="Phatcharaharikarn M."/>
            <person name="Kerdtoob S."/>
            <person name="Nantapong N."/>
        </authorList>
    </citation>
    <scope>NUCLEOTIDE SEQUENCE [LARGE SCALE GENOMIC DNA]</scope>
    <source>
        <strain evidence="3">WPN32</strain>
    </source>
</reference>
<evidence type="ECO:0000313" key="2">
    <source>
        <dbReference type="EMBL" id="MDT7840989.1"/>
    </source>
</evidence>
<sequence>MTLTPGVERPRSTDSRYRRHDDDLRKPQGLQTTSPVPNPHYPHLGFNPVPGDTETVRGLHKKLNDCAKTLEGAHDLVTKLLDGSYWKGDAAVAFREQLDGGPLPLNLKNAAHSIRKAAKQLVSWEGELDDYQRRARKLEEDAKDARAAVDRAEGRAAEAADDPHLKGKGADSDAAHKTLTHANSDVKEAQAELDKVIGRAKKLAEEHESTAKRRAGKIRDATKKLVPHEPGWFDEALDWLSDNLPDILSFVAGAIAVTALLLSGPLGWSLATIATLMLTSSAISLTAFAMRISDPEVWASLWDGITKGEVDADFWSNAVSVGADLAGALPGVGAVIKGGAEAAQAIRAGSQGLGFWQQAATYGSRTLDGAGAISRLDNPLIARAVRSCSNPEKAALAVEATSGLTGVGTGGFGLYDKAVDADASRIKDGTVAGIDGSRLVLDNAGIFRLAAHVF</sequence>
<accession>A0ABU3LP24</accession>
<protein>
    <submittedName>
        <fullName evidence="2">WXG100 family type VII secretion target</fullName>
    </submittedName>
</protein>
<name>A0ABU3LP24_9ACTN</name>
<dbReference type="RefSeq" id="WP_314199795.1">
    <property type="nucleotide sequence ID" value="NZ_JAVTLL010000005.1"/>
</dbReference>
<keyword evidence="3" id="KW-1185">Reference proteome</keyword>
<proteinExistence type="predicted"/>
<evidence type="ECO:0000256" key="1">
    <source>
        <dbReference type="SAM" id="MobiDB-lite"/>
    </source>
</evidence>
<feature type="compositionally biased region" description="Basic and acidic residues" evidence="1">
    <location>
        <begin position="8"/>
        <end position="26"/>
    </location>
</feature>
<gene>
    <name evidence="2" type="ORF">RQC66_09605</name>
</gene>
<feature type="region of interest" description="Disordered" evidence="1">
    <location>
        <begin position="1"/>
        <end position="44"/>
    </location>
</feature>
<dbReference type="EMBL" id="JAVTLL010000005">
    <property type="protein sequence ID" value="MDT7840989.1"/>
    <property type="molecule type" value="Genomic_DNA"/>
</dbReference>
<comment type="caution">
    <text evidence="2">The sequence shown here is derived from an EMBL/GenBank/DDBJ whole genome shotgun (WGS) entry which is preliminary data.</text>
</comment>
<organism evidence="2 3">
    <name type="scientific">Streptomyces justiciae</name>
    <dbReference type="NCBI Taxonomy" id="2780140"/>
    <lineage>
        <taxon>Bacteria</taxon>
        <taxon>Bacillati</taxon>
        <taxon>Actinomycetota</taxon>
        <taxon>Actinomycetes</taxon>
        <taxon>Kitasatosporales</taxon>
        <taxon>Streptomycetaceae</taxon>
        <taxon>Streptomyces</taxon>
    </lineage>
</organism>
<dbReference type="Gene3D" id="1.10.287.1490">
    <property type="match status" value="1"/>
</dbReference>